<comment type="caution">
    <text evidence="2">The sequence shown here is derived from an EMBL/GenBank/DDBJ whole genome shotgun (WGS) entry which is preliminary data.</text>
</comment>
<dbReference type="AlphaFoldDB" id="A0A520S3U1"/>
<gene>
    <name evidence="2" type="ORF">EVA69_02175</name>
</gene>
<organism evidence="2 3">
    <name type="scientific">OM182 bacterium</name>
    <dbReference type="NCBI Taxonomy" id="2510334"/>
    <lineage>
        <taxon>Bacteria</taxon>
        <taxon>Pseudomonadati</taxon>
        <taxon>Pseudomonadota</taxon>
        <taxon>Gammaproteobacteria</taxon>
        <taxon>OMG group</taxon>
        <taxon>OM182 clade</taxon>
    </lineage>
</organism>
<dbReference type="Pfam" id="PF12915">
    <property type="entry name" value="DUF3833"/>
    <property type="match status" value="1"/>
</dbReference>
<protein>
    <submittedName>
        <fullName evidence="2">DUF3833 domain-containing protein</fullName>
    </submittedName>
</protein>
<proteinExistence type="predicted"/>
<dbReference type="InterPro" id="IPR024409">
    <property type="entry name" value="DUF3833"/>
</dbReference>
<evidence type="ECO:0000313" key="2">
    <source>
        <dbReference type="EMBL" id="RZO77142.1"/>
    </source>
</evidence>
<evidence type="ECO:0000256" key="1">
    <source>
        <dbReference type="SAM" id="SignalP"/>
    </source>
</evidence>
<accession>A0A520S3U1</accession>
<name>A0A520S3U1_9GAMM</name>
<sequence length="176" mass="19685">MTRTLILTACIAVLAACSAVQVDDYRKQAPTLKMEDFFQGDLVAYGVVKDFRGRVIRKFTAEILAYWRDGVGTLEEDFEFDDGELERRVWKLQTNSTNNYTGTAGDVVGDGEVTVAGNSAFLDYVLRIPYGDGSINVRIDDRMYLITPTVLLNESTLRKFGIKVGELLLVIQKQNS</sequence>
<dbReference type="PROSITE" id="PS51257">
    <property type="entry name" value="PROKAR_LIPOPROTEIN"/>
    <property type="match status" value="1"/>
</dbReference>
<dbReference type="EMBL" id="SHAH01000019">
    <property type="protein sequence ID" value="RZO77142.1"/>
    <property type="molecule type" value="Genomic_DNA"/>
</dbReference>
<feature type="signal peptide" evidence="1">
    <location>
        <begin position="1"/>
        <end position="22"/>
    </location>
</feature>
<reference evidence="2 3" key="1">
    <citation type="submission" date="2019-02" db="EMBL/GenBank/DDBJ databases">
        <title>Prokaryotic population dynamics and viral predation in marine succession experiment using metagenomics: the confinement effect.</title>
        <authorList>
            <person name="Haro-Moreno J.M."/>
            <person name="Rodriguez-Valera F."/>
            <person name="Lopez-Perez M."/>
        </authorList>
    </citation>
    <scope>NUCLEOTIDE SEQUENCE [LARGE SCALE GENOMIC DNA]</scope>
    <source>
        <strain evidence="2">MED-G158</strain>
    </source>
</reference>
<feature type="chain" id="PRO_5022208541" evidence="1">
    <location>
        <begin position="23"/>
        <end position="176"/>
    </location>
</feature>
<dbReference type="Proteomes" id="UP000320404">
    <property type="component" value="Unassembled WGS sequence"/>
</dbReference>
<evidence type="ECO:0000313" key="3">
    <source>
        <dbReference type="Proteomes" id="UP000320404"/>
    </source>
</evidence>
<keyword evidence="1" id="KW-0732">Signal</keyword>